<keyword evidence="2" id="KW-0812">Transmembrane</keyword>
<dbReference type="Proteomes" id="UP001235744">
    <property type="component" value="Chromosome"/>
</dbReference>
<feature type="transmembrane region" description="Helical" evidence="2">
    <location>
        <begin position="26"/>
        <end position="45"/>
    </location>
</feature>
<keyword evidence="2" id="KW-0472">Membrane</keyword>
<dbReference type="EMBL" id="CP120988">
    <property type="protein sequence ID" value="WLQ55630.1"/>
    <property type="molecule type" value="Genomic_DNA"/>
</dbReference>
<gene>
    <name evidence="4" type="ORF">P8A19_09315</name>
</gene>
<evidence type="ECO:0000259" key="3">
    <source>
        <dbReference type="Pfam" id="PF19747"/>
    </source>
</evidence>
<accession>A0ABY9IKK4</accession>
<proteinExistence type="predicted"/>
<feature type="region of interest" description="Disordered" evidence="1">
    <location>
        <begin position="121"/>
        <end position="142"/>
    </location>
</feature>
<organism evidence="4 5">
    <name type="scientific">Streptomyces poriferorum</name>
    <dbReference type="NCBI Taxonomy" id="2798799"/>
    <lineage>
        <taxon>Bacteria</taxon>
        <taxon>Bacillati</taxon>
        <taxon>Actinomycetota</taxon>
        <taxon>Actinomycetes</taxon>
        <taxon>Kitasatosporales</taxon>
        <taxon>Streptomycetaceae</taxon>
        <taxon>Streptomyces</taxon>
    </lineage>
</organism>
<name>A0ABY9IKK4_9ACTN</name>
<protein>
    <submittedName>
        <fullName evidence="4">DUF6234 family protein</fullName>
    </submittedName>
</protein>
<evidence type="ECO:0000256" key="1">
    <source>
        <dbReference type="SAM" id="MobiDB-lite"/>
    </source>
</evidence>
<evidence type="ECO:0000313" key="4">
    <source>
        <dbReference type="EMBL" id="WLQ55630.1"/>
    </source>
</evidence>
<evidence type="ECO:0000256" key="2">
    <source>
        <dbReference type="SAM" id="Phobius"/>
    </source>
</evidence>
<keyword evidence="5" id="KW-1185">Reference proteome</keyword>
<reference evidence="4 5" key="1">
    <citation type="submission" date="2023-03" db="EMBL/GenBank/DDBJ databases">
        <title>Isolation and description of six Streptomyces strains from soil environments, able to metabolize different microbial glucans.</title>
        <authorList>
            <person name="Widen T."/>
            <person name="Larsbrink J."/>
        </authorList>
    </citation>
    <scope>NUCLEOTIDE SEQUENCE [LARGE SCALE GENOMIC DNA]</scope>
    <source>
        <strain evidence="4 5">Alt2</strain>
    </source>
</reference>
<evidence type="ECO:0000313" key="5">
    <source>
        <dbReference type="Proteomes" id="UP001235744"/>
    </source>
</evidence>
<dbReference type="InterPro" id="IPR046201">
    <property type="entry name" value="DUF6234"/>
</dbReference>
<feature type="transmembrane region" description="Helical" evidence="2">
    <location>
        <begin position="66"/>
        <end position="87"/>
    </location>
</feature>
<keyword evidence="2" id="KW-1133">Transmembrane helix</keyword>
<feature type="transmembrane region" description="Helical" evidence="2">
    <location>
        <begin position="93"/>
        <end position="111"/>
    </location>
</feature>
<sequence length="142" mass="15529">MTHELRARLSRRRWPWSNTTSRGSDIATAAMLLIVEVLVFGWTMFGYGMDGWAAQGNREEIDEADLASIAFMQHFLIAVAVLFVLAALSRSPWTAVLQLLTVGAVAMTLVLGQHEYELSHPDPAPTPSAGYSPCYSGSGRCN</sequence>
<dbReference type="RefSeq" id="WP_219572320.1">
    <property type="nucleotide sequence ID" value="NZ_CP120988.1"/>
</dbReference>
<feature type="domain" description="DUF6234" evidence="3">
    <location>
        <begin position="20"/>
        <end position="141"/>
    </location>
</feature>
<dbReference type="Pfam" id="PF19747">
    <property type="entry name" value="DUF6234"/>
    <property type="match status" value="1"/>
</dbReference>